<feature type="transmembrane region" description="Helical" evidence="1">
    <location>
        <begin position="221"/>
        <end position="240"/>
    </location>
</feature>
<name>A0ABU4RJ72_9HYPH</name>
<dbReference type="InterPro" id="IPR012171">
    <property type="entry name" value="Fatty_acid_desaturase"/>
</dbReference>
<sequence>MPHATTLQNSPSAPEVSARELSRALAKYREPKALRSVFELAITLIPLAVLWGLMWLSLTTGHAWLYALLIFPTAGFLLRSFLIQHDCGHGSFFASRRRNDWTGRALGVLTLTPYEYWRRTHGVHHASSGNLDRRGIGDVDTLTVREYEALGYWGRLKYRLYRHPAVMFGIGPFYLFFMQYRVPLGLMRAGTVPWISTMATNLAVALAAGTFIWLTGFVTFLLLYMPVMLLAASAGVWLFYVQHQFEETHWTEDKTWNAQEAALHGSSHYDLPRVLRWFTANIGIHHVHHLASRIPYYRLPEVLRDHPSLIDVSRLTLMQSFRCVRLVLWDESRQRLVSFADAGLAGRA</sequence>
<organism evidence="3 4">
    <name type="scientific">Terrihabitans rhizophilus</name>
    <dbReference type="NCBI Taxonomy" id="3092662"/>
    <lineage>
        <taxon>Bacteria</taxon>
        <taxon>Pseudomonadati</taxon>
        <taxon>Pseudomonadota</taxon>
        <taxon>Alphaproteobacteria</taxon>
        <taxon>Hyphomicrobiales</taxon>
        <taxon>Terrihabitans</taxon>
    </lineage>
</organism>
<protein>
    <submittedName>
        <fullName evidence="3">Fatty acid desaturase</fullName>
        <ecNumber evidence="3">1.14.19.-</ecNumber>
    </submittedName>
</protein>
<keyword evidence="3" id="KW-0560">Oxidoreductase</keyword>
<keyword evidence="1" id="KW-0472">Membrane</keyword>
<dbReference type="Pfam" id="PF00487">
    <property type="entry name" value="FA_desaturase"/>
    <property type="match status" value="1"/>
</dbReference>
<dbReference type="RefSeq" id="WP_319842998.1">
    <property type="nucleotide sequence ID" value="NZ_JAXAFJ010000001.1"/>
</dbReference>
<dbReference type="EMBL" id="JAXAFJ010000001">
    <property type="protein sequence ID" value="MDX6804887.1"/>
    <property type="molecule type" value="Genomic_DNA"/>
</dbReference>
<dbReference type="PANTHER" id="PTHR19353:SF73">
    <property type="entry name" value="FATTY ACID DESATURASE"/>
    <property type="match status" value="1"/>
</dbReference>
<dbReference type="CDD" id="cd03507">
    <property type="entry name" value="Delta12-FADS-like"/>
    <property type="match status" value="1"/>
</dbReference>
<dbReference type="Proteomes" id="UP001274321">
    <property type="component" value="Unassembled WGS sequence"/>
</dbReference>
<gene>
    <name evidence="3" type="ORF">SCD90_02310</name>
</gene>
<dbReference type="EC" id="1.14.19.-" evidence="3"/>
<keyword evidence="1" id="KW-0812">Transmembrane</keyword>
<comment type="caution">
    <text evidence="3">The sequence shown here is derived from an EMBL/GenBank/DDBJ whole genome shotgun (WGS) entry which is preliminary data.</text>
</comment>
<reference evidence="3 4" key="1">
    <citation type="submission" date="2023-11" db="EMBL/GenBank/DDBJ databases">
        <authorList>
            <person name="Bao R."/>
        </authorList>
    </citation>
    <scope>NUCLEOTIDE SEQUENCE [LARGE SCALE GENOMIC DNA]</scope>
    <source>
        <strain evidence="3 4">PJ23</strain>
    </source>
</reference>
<feature type="domain" description="Fatty acid desaturase" evidence="2">
    <location>
        <begin position="63"/>
        <end position="308"/>
    </location>
</feature>
<feature type="transmembrane region" description="Helical" evidence="1">
    <location>
        <begin position="37"/>
        <end position="57"/>
    </location>
</feature>
<keyword evidence="1" id="KW-1133">Transmembrane helix</keyword>
<evidence type="ECO:0000313" key="4">
    <source>
        <dbReference type="Proteomes" id="UP001274321"/>
    </source>
</evidence>
<proteinExistence type="predicted"/>
<feature type="transmembrane region" description="Helical" evidence="1">
    <location>
        <begin position="63"/>
        <end position="82"/>
    </location>
</feature>
<dbReference type="PANTHER" id="PTHR19353">
    <property type="entry name" value="FATTY ACID DESATURASE 2"/>
    <property type="match status" value="1"/>
</dbReference>
<dbReference type="InterPro" id="IPR005804">
    <property type="entry name" value="FA_desaturase_dom"/>
</dbReference>
<evidence type="ECO:0000256" key="1">
    <source>
        <dbReference type="SAM" id="Phobius"/>
    </source>
</evidence>
<feature type="transmembrane region" description="Helical" evidence="1">
    <location>
        <begin position="165"/>
        <end position="182"/>
    </location>
</feature>
<dbReference type="GO" id="GO:0016491">
    <property type="term" value="F:oxidoreductase activity"/>
    <property type="evidence" value="ECO:0007669"/>
    <property type="project" value="UniProtKB-KW"/>
</dbReference>
<feature type="transmembrane region" description="Helical" evidence="1">
    <location>
        <begin position="194"/>
        <end position="214"/>
    </location>
</feature>
<evidence type="ECO:0000259" key="2">
    <source>
        <dbReference type="Pfam" id="PF00487"/>
    </source>
</evidence>
<evidence type="ECO:0000313" key="3">
    <source>
        <dbReference type="EMBL" id="MDX6804887.1"/>
    </source>
</evidence>
<accession>A0ABU4RJ72</accession>
<keyword evidence="4" id="KW-1185">Reference proteome</keyword>